<accession>A0A2C5WAR5</accession>
<proteinExistence type="predicted"/>
<evidence type="ECO:0000313" key="2">
    <source>
        <dbReference type="Proteomes" id="UP000222460"/>
    </source>
</evidence>
<name>A0A2C5WAR5_PSEPU</name>
<dbReference type="RefSeq" id="WP_098965729.1">
    <property type="nucleotide sequence ID" value="NZ_PDKZ01000002.1"/>
</dbReference>
<gene>
    <name evidence="1" type="ORF">CRX57_12070</name>
</gene>
<dbReference type="AlphaFoldDB" id="A0A2C5WAR5"/>
<comment type="caution">
    <text evidence="1">The sequence shown here is derived from an EMBL/GenBank/DDBJ whole genome shotgun (WGS) entry which is preliminary data.</text>
</comment>
<sequence length="142" mass="16124">MKVCNYKGLSISIMLRDEHCPPHVHVNAGAWNARFQFSFWHNDIDLWDVVPLSRRPPLAVLEGLCRSLGQPAHLRRARGIWWSGLQTVCLDNQVWDCESNEVPVMKPVTVTTYRISSARYEPEADKTVLTLLGKLAGVEIDL</sequence>
<protein>
    <submittedName>
        <fullName evidence="1">DUF4160 domain-containing protein</fullName>
    </submittedName>
</protein>
<reference evidence="2" key="1">
    <citation type="submission" date="2017-10" db="EMBL/GenBank/DDBJ databases">
        <title>FDA dAtabase for Regulatory Grade micrObial Sequences (FDA-ARGOS): Supporting development and validation of Infectious Disease Dx tests.</title>
        <authorList>
            <person name="Goldberg B."/>
            <person name="Campos J."/>
            <person name="Tallon L."/>
            <person name="Sadzewicz L."/>
            <person name="Ott S."/>
            <person name="Zhao X."/>
            <person name="Nagaraj S."/>
            <person name="Vavikolanu K."/>
            <person name="Aluvathingal J."/>
            <person name="Nadendla S."/>
            <person name="Geyer C."/>
            <person name="Sichtig H."/>
        </authorList>
    </citation>
    <scope>NUCLEOTIDE SEQUENCE [LARGE SCALE GENOMIC DNA]</scope>
    <source>
        <strain evidence="2">FDAARGOS_376</strain>
    </source>
</reference>
<organism evidence="1 2">
    <name type="scientific">Pseudomonas putida</name>
    <name type="common">Arthrobacter siderocapsulatus</name>
    <dbReference type="NCBI Taxonomy" id="303"/>
    <lineage>
        <taxon>Bacteria</taxon>
        <taxon>Pseudomonadati</taxon>
        <taxon>Pseudomonadota</taxon>
        <taxon>Gammaproteobacteria</taxon>
        <taxon>Pseudomonadales</taxon>
        <taxon>Pseudomonadaceae</taxon>
        <taxon>Pseudomonas</taxon>
    </lineage>
</organism>
<dbReference type="EMBL" id="PDKZ01000002">
    <property type="protein sequence ID" value="PHH40874.1"/>
    <property type="molecule type" value="Genomic_DNA"/>
</dbReference>
<evidence type="ECO:0000313" key="1">
    <source>
        <dbReference type="EMBL" id="PHH40874.1"/>
    </source>
</evidence>
<dbReference type="Proteomes" id="UP000222460">
    <property type="component" value="Unassembled WGS sequence"/>
</dbReference>